<dbReference type="SFLD" id="SFLDS00003">
    <property type="entry name" value="Haloacid_Dehalogenase"/>
    <property type="match status" value="1"/>
</dbReference>
<organism evidence="1 2">
    <name type="scientific">Paenibacillus pini JCM 16418</name>
    <dbReference type="NCBI Taxonomy" id="1236976"/>
    <lineage>
        <taxon>Bacteria</taxon>
        <taxon>Bacillati</taxon>
        <taxon>Bacillota</taxon>
        <taxon>Bacilli</taxon>
        <taxon>Bacillales</taxon>
        <taxon>Paenibacillaceae</taxon>
        <taxon>Paenibacillus</taxon>
    </lineage>
</organism>
<dbReference type="NCBIfam" id="TIGR00099">
    <property type="entry name" value="Cof-subfamily"/>
    <property type="match status" value="1"/>
</dbReference>
<evidence type="ECO:0000313" key="2">
    <source>
        <dbReference type="Proteomes" id="UP000019364"/>
    </source>
</evidence>
<keyword evidence="2" id="KW-1185">Reference proteome</keyword>
<dbReference type="Pfam" id="PF08282">
    <property type="entry name" value="Hydrolase_3"/>
    <property type="match status" value="1"/>
</dbReference>
<protein>
    <submittedName>
        <fullName evidence="1">Hydrolase</fullName>
    </submittedName>
</protein>
<dbReference type="InterPro" id="IPR023214">
    <property type="entry name" value="HAD_sf"/>
</dbReference>
<dbReference type="InterPro" id="IPR006379">
    <property type="entry name" value="HAD-SF_hydro_IIB"/>
</dbReference>
<dbReference type="Gene3D" id="3.40.50.1000">
    <property type="entry name" value="HAD superfamily/HAD-like"/>
    <property type="match status" value="1"/>
</dbReference>
<dbReference type="NCBIfam" id="TIGR01484">
    <property type="entry name" value="HAD-SF-IIB"/>
    <property type="match status" value="1"/>
</dbReference>
<dbReference type="GO" id="GO:0005829">
    <property type="term" value="C:cytosol"/>
    <property type="evidence" value="ECO:0007669"/>
    <property type="project" value="TreeGrafter"/>
</dbReference>
<dbReference type="SFLD" id="SFLDG01140">
    <property type="entry name" value="C2.B:_Phosphomannomutase_and_P"/>
    <property type="match status" value="1"/>
</dbReference>
<dbReference type="InterPro" id="IPR036412">
    <property type="entry name" value="HAD-like_sf"/>
</dbReference>
<dbReference type="PANTHER" id="PTHR10000">
    <property type="entry name" value="PHOSPHOSERINE PHOSPHATASE"/>
    <property type="match status" value="1"/>
</dbReference>
<comment type="caution">
    <text evidence="1">The sequence shown here is derived from an EMBL/GenBank/DDBJ whole genome shotgun (WGS) entry which is preliminary data.</text>
</comment>
<dbReference type="EMBL" id="BAVZ01000001">
    <property type="protein sequence ID" value="GAF06508.1"/>
    <property type="molecule type" value="Genomic_DNA"/>
</dbReference>
<proteinExistence type="predicted"/>
<dbReference type="PANTHER" id="PTHR10000:SF8">
    <property type="entry name" value="HAD SUPERFAMILY HYDROLASE-LIKE, TYPE 3"/>
    <property type="match status" value="1"/>
</dbReference>
<dbReference type="Proteomes" id="UP000019364">
    <property type="component" value="Unassembled WGS sequence"/>
</dbReference>
<reference evidence="1 2" key="1">
    <citation type="journal article" date="2014" name="Genome Announc.">
        <title>Draft Genome Sequence of Paenibacillus pini JCM 16418T, Isolated from the Rhizosphere of Pine Tree.</title>
        <authorList>
            <person name="Yuki M."/>
            <person name="Oshima K."/>
            <person name="Suda W."/>
            <person name="Oshida Y."/>
            <person name="Kitamura K."/>
            <person name="Iida Y."/>
            <person name="Hattori M."/>
            <person name="Ohkuma M."/>
        </authorList>
    </citation>
    <scope>NUCLEOTIDE SEQUENCE [LARGE SCALE GENOMIC DNA]</scope>
    <source>
        <strain evidence="1 2">JCM 16418</strain>
    </source>
</reference>
<dbReference type="CDD" id="cd07516">
    <property type="entry name" value="HAD_Pase"/>
    <property type="match status" value="1"/>
</dbReference>
<dbReference type="PROSITE" id="PS01228">
    <property type="entry name" value="COF_1"/>
    <property type="match status" value="1"/>
</dbReference>
<dbReference type="STRING" id="1236976.JCM16418_467"/>
<name>W7YG37_9BACL</name>
<sequence length="270" mass="30076">MDGDMTYKLIALDVDGTLLNDEHEISEQTLKTIKEVSSQGAEIVLCTGRGPQNSIPFMEQMGLSGYVISHNGAVTVKTDTREVVHQFALDVKAIAPYLNYFREIKVHFDVNTAFNMYVDSVDGLAVEVRSMYENFLMLPSVLPSMDEFSEPIVKVTLFDYAEKLDEIYQELSKWTPEFNILRSGEYFVDLMNPEASKGHALENLAKSKGIRQEEVLALGNYYNDITMLTYAGKGIAMDNSPLDVKAAADEVTASNNEDGVHAALLKYCLS</sequence>
<gene>
    <name evidence="1" type="ORF">JCM16418_467</name>
</gene>
<evidence type="ECO:0000313" key="1">
    <source>
        <dbReference type="EMBL" id="GAF06508.1"/>
    </source>
</evidence>
<accession>W7YG37</accession>
<dbReference type="Gene3D" id="3.30.1240.10">
    <property type="match status" value="1"/>
</dbReference>
<dbReference type="GO" id="GO:0000287">
    <property type="term" value="F:magnesium ion binding"/>
    <property type="evidence" value="ECO:0007669"/>
    <property type="project" value="TreeGrafter"/>
</dbReference>
<dbReference type="eggNOG" id="COG0561">
    <property type="taxonomic scope" value="Bacteria"/>
</dbReference>
<dbReference type="GO" id="GO:0016791">
    <property type="term" value="F:phosphatase activity"/>
    <property type="evidence" value="ECO:0007669"/>
    <property type="project" value="UniProtKB-ARBA"/>
</dbReference>
<dbReference type="InterPro" id="IPR000150">
    <property type="entry name" value="Cof"/>
</dbReference>
<dbReference type="AlphaFoldDB" id="W7YG37"/>
<dbReference type="SUPFAM" id="SSF56784">
    <property type="entry name" value="HAD-like"/>
    <property type="match status" value="1"/>
</dbReference>
<keyword evidence="1" id="KW-0378">Hydrolase</keyword>